<reference evidence="1" key="1">
    <citation type="submission" date="2021-08" db="EMBL/GenBank/DDBJ databases">
        <title>Novel anaerobic bacterium isolated from sea squirt in East Sea, Republic of Korea.</title>
        <authorList>
            <person name="Nguyen T.H."/>
            <person name="Li Z."/>
            <person name="Lee Y.-J."/>
            <person name="Ko J."/>
            <person name="Kim S.-G."/>
        </authorList>
    </citation>
    <scope>NUCLEOTIDE SEQUENCE</scope>
    <source>
        <strain evidence="1">KCTC 25031</strain>
    </source>
</reference>
<sequence>MKDHIGLLKIDHHEALFYILGGLEEGKTWKDIPSDPRLRRWHMHHKKSLKLKGQNNPEDHKFFKEIISEIRDCKSIILVGHGKGKSNEAESFHKYMIEHHKDLKELVIAILNEDNHETEKQMLAEADAIIGEKHFGHHNHKE</sequence>
<evidence type="ECO:0000313" key="2">
    <source>
        <dbReference type="Proteomes" id="UP000826212"/>
    </source>
</evidence>
<dbReference type="EMBL" id="CP081303">
    <property type="protein sequence ID" value="QZE15152.1"/>
    <property type="molecule type" value="Genomic_DNA"/>
</dbReference>
<dbReference type="Proteomes" id="UP000826212">
    <property type="component" value="Chromosome"/>
</dbReference>
<keyword evidence="2" id="KW-1185">Reference proteome</keyword>
<accession>A0AC61NNT7</accession>
<proteinExistence type="predicted"/>
<protein>
    <submittedName>
        <fullName evidence="1">Uncharacterized protein</fullName>
    </submittedName>
</protein>
<evidence type="ECO:0000313" key="1">
    <source>
        <dbReference type="EMBL" id="QZE15152.1"/>
    </source>
</evidence>
<organism evidence="1 2">
    <name type="scientific">Halosquirtibacter laminarini</name>
    <dbReference type="NCBI Taxonomy" id="3374600"/>
    <lineage>
        <taxon>Bacteria</taxon>
        <taxon>Pseudomonadati</taxon>
        <taxon>Bacteroidota</taxon>
        <taxon>Bacteroidia</taxon>
        <taxon>Marinilabiliales</taxon>
        <taxon>Prolixibacteraceae</taxon>
        <taxon>Halosquirtibacter</taxon>
    </lineage>
</organism>
<gene>
    <name evidence="1" type="ORF">K4L44_04790</name>
</gene>
<name>A0AC61NNT7_9BACT</name>